<feature type="transmembrane region" description="Helical" evidence="7">
    <location>
        <begin position="227"/>
        <end position="247"/>
    </location>
</feature>
<comment type="similarity">
    <text evidence="7">Belongs to the binding-protein-dependent transport system permease family.</text>
</comment>
<dbReference type="CDD" id="cd06261">
    <property type="entry name" value="TM_PBP2"/>
    <property type="match status" value="1"/>
</dbReference>
<keyword evidence="10" id="KW-1185">Reference proteome</keyword>
<keyword evidence="3" id="KW-1003">Cell membrane</keyword>
<evidence type="ECO:0000256" key="2">
    <source>
        <dbReference type="ARBA" id="ARBA00022448"/>
    </source>
</evidence>
<feature type="transmembrane region" description="Helical" evidence="7">
    <location>
        <begin position="150"/>
        <end position="175"/>
    </location>
</feature>
<proteinExistence type="inferred from homology"/>
<name>A0ABT3KZG7_9BURK</name>
<dbReference type="GeneID" id="77320749"/>
<evidence type="ECO:0000256" key="1">
    <source>
        <dbReference type="ARBA" id="ARBA00004651"/>
    </source>
</evidence>
<keyword evidence="4 7" id="KW-0812">Transmembrane</keyword>
<evidence type="ECO:0000256" key="5">
    <source>
        <dbReference type="ARBA" id="ARBA00022989"/>
    </source>
</evidence>
<dbReference type="Proteomes" id="UP001208935">
    <property type="component" value="Unassembled WGS sequence"/>
</dbReference>
<dbReference type="InterPro" id="IPR000515">
    <property type="entry name" value="MetI-like"/>
</dbReference>
<comment type="caution">
    <text evidence="9">The sequence shown here is derived from an EMBL/GenBank/DDBJ whole genome shotgun (WGS) entry which is preliminary data.</text>
</comment>
<dbReference type="Pfam" id="PF00528">
    <property type="entry name" value="BPD_transp_1"/>
    <property type="match status" value="1"/>
</dbReference>
<feature type="transmembrane region" description="Helical" evidence="7">
    <location>
        <begin position="102"/>
        <end position="123"/>
    </location>
</feature>
<comment type="subcellular location">
    <subcellularLocation>
        <location evidence="1 7">Cell membrane</location>
        <topology evidence="1 7">Multi-pass membrane protein</topology>
    </subcellularLocation>
</comment>
<evidence type="ECO:0000313" key="10">
    <source>
        <dbReference type="Proteomes" id="UP001208935"/>
    </source>
</evidence>
<reference evidence="10" key="1">
    <citation type="submission" date="2023-07" db="EMBL/GenBank/DDBJ databases">
        <title>Verminephrobacter genomes.</title>
        <authorList>
            <person name="Lund M.B."/>
        </authorList>
    </citation>
    <scope>NUCLEOTIDE SEQUENCE [LARGE SCALE GENOMIC DNA]</scope>
    <source>
        <strain evidence="10">AtM5-05</strain>
    </source>
</reference>
<evidence type="ECO:0000256" key="6">
    <source>
        <dbReference type="ARBA" id="ARBA00023136"/>
    </source>
</evidence>
<dbReference type="PANTHER" id="PTHR43005">
    <property type="entry name" value="BLR7065 PROTEIN"/>
    <property type="match status" value="1"/>
</dbReference>
<dbReference type="RefSeq" id="WP_040891662.1">
    <property type="nucleotide sequence ID" value="NZ_QZCV01000002.1"/>
</dbReference>
<dbReference type="EMBL" id="QZCW01000004">
    <property type="protein sequence ID" value="MCW5323299.1"/>
    <property type="molecule type" value="Genomic_DNA"/>
</dbReference>
<dbReference type="Gene3D" id="1.10.3720.10">
    <property type="entry name" value="MetI-like"/>
    <property type="match status" value="1"/>
</dbReference>
<feature type="transmembrane region" description="Helical" evidence="7">
    <location>
        <begin position="72"/>
        <end position="95"/>
    </location>
</feature>
<organism evidence="9 10">
    <name type="scientific">Verminephrobacter aporrectodeae subsp. tuberculatae</name>
    <dbReference type="NCBI Taxonomy" id="1110392"/>
    <lineage>
        <taxon>Bacteria</taxon>
        <taxon>Pseudomonadati</taxon>
        <taxon>Pseudomonadota</taxon>
        <taxon>Betaproteobacteria</taxon>
        <taxon>Burkholderiales</taxon>
        <taxon>Comamonadaceae</taxon>
        <taxon>Verminephrobacter</taxon>
    </lineage>
</organism>
<feature type="transmembrane region" description="Helical" evidence="7">
    <location>
        <begin position="259"/>
        <end position="277"/>
    </location>
</feature>
<dbReference type="SUPFAM" id="SSF161098">
    <property type="entry name" value="MetI-like"/>
    <property type="match status" value="1"/>
</dbReference>
<gene>
    <name evidence="9" type="ORF">D5039_19785</name>
</gene>
<evidence type="ECO:0000313" key="9">
    <source>
        <dbReference type="EMBL" id="MCW5323299.1"/>
    </source>
</evidence>
<evidence type="ECO:0000256" key="7">
    <source>
        <dbReference type="RuleBase" id="RU363032"/>
    </source>
</evidence>
<sequence length="287" mass="32499">MPHRFQNQALLLPVVLFLLLMLGFPTLLNIVYSFSEISFENLRSPRLSGWENYAEVLRDDAFWQSLGFSLRFGLGSAIAETALGFFLAIFLAPLIRQHRWTLAILMMPMMVAPSMMGLMYRLVLHEFVGPIPYYWELYLGSSPSFLGTEWAFSTIFLIEVLQWTPFTLLLFYMAYEAIPRDMCEAAAVDGTRPWRMFWAIEAPQLLPTLVIALLIRCIDGFRVFDNIYVLMGSGPGGSTMSLSIYIYESFFKSAQLGKALAASILLFLAAFGLLYASSRLIRRGAKA</sequence>
<dbReference type="PROSITE" id="PS50928">
    <property type="entry name" value="ABC_TM1"/>
    <property type="match status" value="1"/>
</dbReference>
<protein>
    <submittedName>
        <fullName evidence="9">Sugar ABC transporter permease</fullName>
    </submittedName>
</protein>
<keyword evidence="5 7" id="KW-1133">Transmembrane helix</keyword>
<evidence type="ECO:0000256" key="3">
    <source>
        <dbReference type="ARBA" id="ARBA00022475"/>
    </source>
</evidence>
<dbReference type="PANTHER" id="PTHR43005:SF1">
    <property type="entry name" value="SPERMIDINE_PUTRESCINE TRANSPORT SYSTEM PERMEASE PROTEIN"/>
    <property type="match status" value="1"/>
</dbReference>
<accession>A0ABT3KZG7</accession>
<evidence type="ECO:0000256" key="4">
    <source>
        <dbReference type="ARBA" id="ARBA00022692"/>
    </source>
</evidence>
<dbReference type="InterPro" id="IPR035906">
    <property type="entry name" value="MetI-like_sf"/>
</dbReference>
<keyword evidence="2 7" id="KW-0813">Transport</keyword>
<keyword evidence="6 7" id="KW-0472">Membrane</keyword>
<feature type="domain" description="ABC transmembrane type-1" evidence="8">
    <location>
        <begin position="66"/>
        <end position="277"/>
    </location>
</feature>
<evidence type="ECO:0000259" key="8">
    <source>
        <dbReference type="PROSITE" id="PS50928"/>
    </source>
</evidence>